<evidence type="ECO:0000313" key="3">
    <source>
        <dbReference type="Proteomes" id="UP001237207"/>
    </source>
</evidence>
<sequence>MKLREDLLQIVGEESRISTNEMVLIQHGHGISYHPGKLPDVVVFPVDKEEVRRIVRYANVYRYLCPHFKIA</sequence>
<reference evidence="2" key="1">
    <citation type="submission" date="2023-07" db="EMBL/GenBank/DDBJ databases">
        <title>Genomic Encyclopedia of Type Strains, Phase IV (KMG-IV): sequencing the most valuable type-strain genomes for metagenomic binning, comparative biology and taxonomic classification.</title>
        <authorList>
            <person name="Goeker M."/>
        </authorList>
    </citation>
    <scope>NUCLEOTIDE SEQUENCE</scope>
    <source>
        <strain evidence="2">DSM 23947</strain>
    </source>
</reference>
<dbReference type="Proteomes" id="UP001237207">
    <property type="component" value="Unassembled WGS sequence"/>
</dbReference>
<dbReference type="InterPro" id="IPR036318">
    <property type="entry name" value="FAD-bd_PCMH-like_sf"/>
</dbReference>
<keyword evidence="1" id="KW-0560">Oxidoreductase</keyword>
<evidence type="ECO:0000256" key="1">
    <source>
        <dbReference type="ARBA" id="ARBA00023002"/>
    </source>
</evidence>
<dbReference type="GO" id="GO:0050660">
    <property type="term" value="F:flavin adenine dinucleotide binding"/>
    <property type="evidence" value="ECO:0007669"/>
    <property type="project" value="InterPro"/>
</dbReference>
<proteinExistence type="predicted"/>
<comment type="caution">
    <text evidence="2">The sequence shown here is derived from an EMBL/GenBank/DDBJ whole genome shotgun (WGS) entry which is preliminary data.</text>
</comment>
<dbReference type="GO" id="GO:0016491">
    <property type="term" value="F:oxidoreductase activity"/>
    <property type="evidence" value="ECO:0007669"/>
    <property type="project" value="UniProtKB-KW"/>
</dbReference>
<gene>
    <name evidence="2" type="ORF">J2S13_002561</name>
</gene>
<evidence type="ECO:0000313" key="2">
    <source>
        <dbReference type="EMBL" id="MDQ0216139.1"/>
    </source>
</evidence>
<dbReference type="InterPro" id="IPR016167">
    <property type="entry name" value="FAD-bd_PCMH_sub1"/>
</dbReference>
<dbReference type="Gene3D" id="3.30.43.10">
    <property type="entry name" value="Uridine Diphospho-n-acetylenolpyruvylglucosamine Reductase, domain 2"/>
    <property type="match status" value="1"/>
</dbReference>
<dbReference type="EMBL" id="JAUSUC010000036">
    <property type="protein sequence ID" value="MDQ0216139.1"/>
    <property type="molecule type" value="Genomic_DNA"/>
</dbReference>
<dbReference type="RefSeq" id="WP_307258135.1">
    <property type="nucleotide sequence ID" value="NZ_JAUSUC010000036.1"/>
</dbReference>
<accession>A0AAJ1T092</accession>
<protein>
    <submittedName>
        <fullName evidence="2">FAD/FMN-containing dehydrogenase</fullName>
    </submittedName>
</protein>
<organism evidence="2 3">
    <name type="scientific">Oikeobacillus pervagus</name>
    <dbReference type="NCBI Taxonomy" id="1325931"/>
    <lineage>
        <taxon>Bacteria</taxon>
        <taxon>Bacillati</taxon>
        <taxon>Bacillota</taxon>
        <taxon>Bacilli</taxon>
        <taxon>Bacillales</taxon>
        <taxon>Bacillaceae</taxon>
        <taxon>Oikeobacillus</taxon>
    </lineage>
</organism>
<keyword evidence="3" id="KW-1185">Reference proteome</keyword>
<dbReference type="SUPFAM" id="SSF56176">
    <property type="entry name" value="FAD-binding/transporter-associated domain-like"/>
    <property type="match status" value="1"/>
</dbReference>
<name>A0AAJ1T092_9BACI</name>
<dbReference type="AlphaFoldDB" id="A0AAJ1T092"/>